<dbReference type="EMBL" id="CYSB01000038">
    <property type="protein sequence ID" value="CUH69235.1"/>
    <property type="molecule type" value="Genomic_DNA"/>
</dbReference>
<evidence type="ECO:0000256" key="2">
    <source>
        <dbReference type="ARBA" id="ARBA00022723"/>
    </source>
</evidence>
<dbReference type="Gene3D" id="3.60.15.10">
    <property type="entry name" value="Ribonuclease Z/Hydroxyacylglutathione hydrolase-like"/>
    <property type="match status" value="1"/>
</dbReference>
<evidence type="ECO:0000256" key="1">
    <source>
        <dbReference type="ARBA" id="ARBA00007749"/>
    </source>
</evidence>
<dbReference type="Proteomes" id="UP000051086">
    <property type="component" value="Unassembled WGS sequence"/>
</dbReference>
<dbReference type="GO" id="GO:0016787">
    <property type="term" value="F:hydrolase activity"/>
    <property type="evidence" value="ECO:0007669"/>
    <property type="project" value="UniProtKB-KW"/>
</dbReference>
<dbReference type="SMART" id="SM00849">
    <property type="entry name" value="Lactamase_B"/>
    <property type="match status" value="1"/>
</dbReference>
<organism evidence="7 9">
    <name type="scientific">Thalassovita autumnalis</name>
    <dbReference type="NCBI Taxonomy" id="2072972"/>
    <lineage>
        <taxon>Bacteria</taxon>
        <taxon>Pseudomonadati</taxon>
        <taxon>Pseudomonadota</taxon>
        <taxon>Alphaproteobacteria</taxon>
        <taxon>Rhodobacterales</taxon>
        <taxon>Roseobacteraceae</taxon>
        <taxon>Thalassovita</taxon>
    </lineage>
</organism>
<dbReference type="InterPro" id="IPR051013">
    <property type="entry name" value="MBL_superfamily_lactonases"/>
</dbReference>
<keyword evidence="8" id="KW-1185">Reference proteome</keyword>
<dbReference type="Proteomes" id="UP000051887">
    <property type="component" value="Unassembled WGS sequence"/>
</dbReference>
<evidence type="ECO:0000313" key="8">
    <source>
        <dbReference type="Proteomes" id="UP000051086"/>
    </source>
</evidence>
<evidence type="ECO:0000313" key="9">
    <source>
        <dbReference type="Proteomes" id="UP000051887"/>
    </source>
</evidence>
<name>A0A0P1FMC7_9RHOB</name>
<keyword evidence="2" id="KW-0479">Metal-binding</keyword>
<evidence type="ECO:0000313" key="7">
    <source>
        <dbReference type="EMBL" id="CUH73563.1"/>
    </source>
</evidence>
<evidence type="ECO:0000256" key="4">
    <source>
        <dbReference type="ARBA" id="ARBA00022833"/>
    </source>
</evidence>
<dbReference type="EMBL" id="CYSC01000041">
    <property type="protein sequence ID" value="CUH73563.1"/>
    <property type="molecule type" value="Genomic_DNA"/>
</dbReference>
<dbReference type="CDD" id="cd07720">
    <property type="entry name" value="OPHC2-like_MBL-fold"/>
    <property type="match status" value="1"/>
</dbReference>
<comment type="similarity">
    <text evidence="1">Belongs to the metallo-beta-lactamase superfamily.</text>
</comment>
<feature type="domain" description="Metallo-beta-lactamase" evidence="5">
    <location>
        <begin position="46"/>
        <end position="245"/>
    </location>
</feature>
<sequence length="266" mass="27926">MSARVHDMKIGEIDLRIFDDGRFTLPAAYFGNLPEGMELGDQVEIGANLWLIRSGDRVILVDTGSAKALKARFPETGAAWGDLRGVQPTDIVLTHMHADHLGGFADPAAFAGVTIHVAAAEWGFWTNPDLPGLVPEENRPMVEMIQSVAAGIADRVVTHDGAAELAPGVTLAPLPGHTPGHTGVQLQSGGQELLIVSDAVISEQIQMAQPQVTYALDGDAAAAVATRQTLLAEAATKGTPIAATHFAFPGVGTVVAEGQAYRFQPV</sequence>
<dbReference type="PANTHER" id="PTHR42978:SF6">
    <property type="entry name" value="QUORUM-QUENCHING LACTONASE YTNP-RELATED"/>
    <property type="match status" value="1"/>
</dbReference>
<keyword evidence="4" id="KW-0862">Zinc</keyword>
<dbReference type="SUPFAM" id="SSF56281">
    <property type="entry name" value="Metallo-hydrolase/oxidoreductase"/>
    <property type="match status" value="1"/>
</dbReference>
<protein>
    <submittedName>
        <fullName evidence="7">Hydroxyacylglutathione hydrolase</fullName>
    </submittedName>
</protein>
<dbReference type="GO" id="GO:0046872">
    <property type="term" value="F:metal ion binding"/>
    <property type="evidence" value="ECO:0007669"/>
    <property type="project" value="UniProtKB-KW"/>
</dbReference>
<dbReference type="Pfam" id="PF00753">
    <property type="entry name" value="Lactamase_B"/>
    <property type="match status" value="1"/>
</dbReference>
<keyword evidence="3 7" id="KW-0378">Hydrolase</keyword>
<evidence type="ECO:0000259" key="5">
    <source>
        <dbReference type="SMART" id="SM00849"/>
    </source>
</evidence>
<dbReference type="InterPro" id="IPR036866">
    <property type="entry name" value="RibonucZ/Hydroxyglut_hydro"/>
</dbReference>
<reference evidence="7 9" key="1">
    <citation type="submission" date="2015-09" db="EMBL/GenBank/DDBJ databases">
        <authorList>
            <consortium name="Swine Surveillance"/>
        </authorList>
    </citation>
    <scope>NUCLEOTIDE SEQUENCE [LARGE SCALE GENOMIC DNA]</scope>
    <source>
        <strain evidence="7 9">5120</strain>
    </source>
</reference>
<reference evidence="6 8" key="2">
    <citation type="submission" date="2015-09" db="EMBL/GenBank/DDBJ databases">
        <authorList>
            <person name="Rodrigo-Torres L."/>
            <person name="Arahal D.R."/>
        </authorList>
    </citation>
    <scope>NUCLEOTIDE SEQUENCE [LARGE SCALE GENOMIC DNA]</scope>
    <source>
        <strain evidence="6 8">CECT 5118</strain>
    </source>
</reference>
<proteinExistence type="inferred from homology"/>
<dbReference type="RefSeq" id="WP_058244715.1">
    <property type="nucleotide sequence ID" value="NZ_CYSB01000038.1"/>
</dbReference>
<dbReference type="PANTHER" id="PTHR42978">
    <property type="entry name" value="QUORUM-QUENCHING LACTONASE YTNP-RELATED-RELATED"/>
    <property type="match status" value="1"/>
</dbReference>
<accession>A0A0P1FMC7</accession>
<gene>
    <name evidence="6" type="ORF">TL5118_03194</name>
    <name evidence="7" type="ORF">TL5120_03374</name>
</gene>
<evidence type="ECO:0000313" key="6">
    <source>
        <dbReference type="EMBL" id="CUH69235.1"/>
    </source>
</evidence>
<dbReference type="OrthoDB" id="9773738at2"/>
<dbReference type="InterPro" id="IPR001279">
    <property type="entry name" value="Metallo-B-lactamas"/>
</dbReference>
<dbReference type="AlphaFoldDB" id="A0A0P1FMC7"/>
<evidence type="ECO:0000256" key="3">
    <source>
        <dbReference type="ARBA" id="ARBA00022801"/>
    </source>
</evidence>